<evidence type="ECO:0000313" key="1">
    <source>
        <dbReference type="EMBL" id="ORY86451.1"/>
    </source>
</evidence>
<feature type="non-terminal residue" evidence="1">
    <location>
        <position position="1"/>
    </location>
</feature>
<sequence length="54" mass="6557">KFFVTLCQSLNIPFLMENDELKIKTCGFRGDENIKKLYILKYLIENNYVYIKKY</sequence>
<dbReference type="EMBL" id="MCOG01000002">
    <property type="protein sequence ID" value="ORY86451.1"/>
    <property type="molecule type" value="Genomic_DNA"/>
</dbReference>
<protein>
    <submittedName>
        <fullName evidence="1">Uncharacterized protein</fullName>
    </submittedName>
</protein>
<accession>A0A1Y2FR27</accession>
<name>A0A1Y2FR27_9FUNG</name>
<keyword evidence="2" id="KW-1185">Reference proteome</keyword>
<evidence type="ECO:0000313" key="2">
    <source>
        <dbReference type="Proteomes" id="UP000193920"/>
    </source>
</evidence>
<dbReference type="Proteomes" id="UP000193920">
    <property type="component" value="Unassembled WGS sequence"/>
</dbReference>
<reference evidence="1 2" key="1">
    <citation type="submission" date="2016-08" db="EMBL/GenBank/DDBJ databases">
        <title>A Parts List for Fungal Cellulosomes Revealed by Comparative Genomics.</title>
        <authorList>
            <consortium name="DOE Joint Genome Institute"/>
            <person name="Haitjema C.H."/>
            <person name="Gilmore S.P."/>
            <person name="Henske J.K."/>
            <person name="Solomon K.V."/>
            <person name="De Groot R."/>
            <person name="Kuo A."/>
            <person name="Mondo S.J."/>
            <person name="Salamov A.A."/>
            <person name="Labutti K."/>
            <person name="Zhao Z."/>
            <person name="Chiniquy J."/>
            <person name="Barry K."/>
            <person name="Brewer H.M."/>
            <person name="Purvine S.O."/>
            <person name="Wright A.T."/>
            <person name="Boxma B."/>
            <person name="Van Alen T."/>
            <person name="Hackstein J.H."/>
            <person name="Baker S.E."/>
            <person name="Grigoriev I.V."/>
            <person name="O'Malley M.A."/>
        </authorList>
    </citation>
    <scope>NUCLEOTIDE SEQUENCE [LARGE SCALE GENOMIC DNA]</scope>
    <source>
        <strain evidence="1 2">G1</strain>
    </source>
</reference>
<comment type="caution">
    <text evidence="1">The sequence shown here is derived from an EMBL/GenBank/DDBJ whole genome shotgun (WGS) entry which is preliminary data.</text>
</comment>
<organism evidence="1 2">
    <name type="scientific">Neocallimastix californiae</name>
    <dbReference type="NCBI Taxonomy" id="1754190"/>
    <lineage>
        <taxon>Eukaryota</taxon>
        <taxon>Fungi</taxon>
        <taxon>Fungi incertae sedis</taxon>
        <taxon>Chytridiomycota</taxon>
        <taxon>Chytridiomycota incertae sedis</taxon>
        <taxon>Neocallimastigomycetes</taxon>
        <taxon>Neocallimastigales</taxon>
        <taxon>Neocallimastigaceae</taxon>
        <taxon>Neocallimastix</taxon>
    </lineage>
</organism>
<dbReference type="AlphaFoldDB" id="A0A1Y2FR27"/>
<proteinExistence type="predicted"/>
<dbReference type="OrthoDB" id="10335756at2759"/>
<gene>
    <name evidence="1" type="ORF">LY90DRAFT_394612</name>
</gene>